<evidence type="ECO:0000313" key="2">
    <source>
        <dbReference type="EnsemblPlants" id="QL07p002117:mrna"/>
    </source>
</evidence>
<evidence type="ECO:0000313" key="3">
    <source>
        <dbReference type="Proteomes" id="UP000594261"/>
    </source>
</evidence>
<evidence type="ECO:0008006" key="4">
    <source>
        <dbReference type="Google" id="ProtNLM"/>
    </source>
</evidence>
<dbReference type="EMBL" id="LRBV02000007">
    <property type="status" value="NOT_ANNOTATED_CDS"/>
    <property type="molecule type" value="Genomic_DNA"/>
</dbReference>
<feature type="compositionally biased region" description="Basic and acidic residues" evidence="1">
    <location>
        <begin position="299"/>
        <end position="313"/>
    </location>
</feature>
<dbReference type="OMA" id="ETSHEMQ"/>
<reference evidence="2" key="2">
    <citation type="submission" date="2021-01" db="UniProtKB">
        <authorList>
            <consortium name="EnsemblPlants"/>
        </authorList>
    </citation>
    <scope>IDENTIFICATION</scope>
</reference>
<proteinExistence type="predicted"/>
<protein>
    <recommendedName>
        <fullName evidence="4">Retrotransposon gag protein</fullName>
    </recommendedName>
</protein>
<organism evidence="2 3">
    <name type="scientific">Quercus lobata</name>
    <name type="common">Valley oak</name>
    <dbReference type="NCBI Taxonomy" id="97700"/>
    <lineage>
        <taxon>Eukaryota</taxon>
        <taxon>Viridiplantae</taxon>
        <taxon>Streptophyta</taxon>
        <taxon>Embryophyta</taxon>
        <taxon>Tracheophyta</taxon>
        <taxon>Spermatophyta</taxon>
        <taxon>Magnoliopsida</taxon>
        <taxon>eudicotyledons</taxon>
        <taxon>Gunneridae</taxon>
        <taxon>Pentapetalae</taxon>
        <taxon>rosids</taxon>
        <taxon>fabids</taxon>
        <taxon>Fagales</taxon>
        <taxon>Fagaceae</taxon>
        <taxon>Quercus</taxon>
    </lineage>
</organism>
<dbReference type="InParanoid" id="A0A7N2M0K4"/>
<dbReference type="AlphaFoldDB" id="A0A7N2M0K4"/>
<feature type="compositionally biased region" description="Pro residues" evidence="1">
    <location>
        <begin position="172"/>
        <end position="190"/>
    </location>
</feature>
<feature type="region of interest" description="Disordered" evidence="1">
    <location>
        <begin position="238"/>
        <end position="330"/>
    </location>
</feature>
<dbReference type="PANTHER" id="PTHR33067">
    <property type="entry name" value="RNA-DIRECTED DNA POLYMERASE-RELATED"/>
    <property type="match status" value="1"/>
</dbReference>
<dbReference type="InterPro" id="IPR021109">
    <property type="entry name" value="Peptidase_aspartic_dom_sf"/>
</dbReference>
<evidence type="ECO:0000256" key="1">
    <source>
        <dbReference type="SAM" id="MobiDB-lite"/>
    </source>
</evidence>
<sequence>MIESMNGGGFLSLRDDEAYKFLENLSESSQQWDFSNRRERSAPTIKKGGLYEVSEDLDIKARLENLTRKVEALALSRGMNSVNKVQSETCSICASPMHTTQMCPSIVGYPNFYTEQANALNNYGKPLTNPFSETYNPNWQNHPNLSWKQNHSPTNIGGQQVHQQIQFRPPTQAYPPIPQSTPQFVAPPRPQSSLEESLKTFMQSTSQAIQEIKSSTHLNTQAISKLENQVGQLATQVGEREKGKFPSQPIPNPKGQYAINGSSSSTHAHESVQSITTLRSGKQVDNQVKMPEVEDDENIVLKEKGTHSSQEDHRKKKGNSTSIPIQDLSSPLDRRFVPKAPFPQSLISPQKSAQFGDILEVFTKVQINIPFLDAIQQVPAYAKFLKDLVTMKRKTNVPKKAFLTEQVSSIIQNKYPVKCKDPGSPTISCRIGDHLIERALLDSVYLQLGLGELKPTTMTLQLADRSVKIPRGIVEDVLIKVDAFYFPVDFVVLDTKPALNASTQIHVILGRPFLATSNALINCRSGVMKISFGNMTVELNIFDISKQVLDNEDICEVNMIGSLVHDTFLQSSCEDPPNACLTRFDCNLDTEKSIEEVNALLDSIPLLSIDSWQPKVIPLPLSSSLFPSIVEPPKLGEFWEHQLISILQEYKEAIGWKIADIKGISASVAMQRIHLEDTAKASQHVFDPGFGWSCLSGLISSFLFSFVLADM</sequence>
<dbReference type="Proteomes" id="UP000594261">
    <property type="component" value="Chromosome 7"/>
</dbReference>
<dbReference type="CDD" id="cd00303">
    <property type="entry name" value="retropepsin_like"/>
    <property type="match status" value="1"/>
</dbReference>
<reference evidence="2 3" key="1">
    <citation type="journal article" date="2016" name="G3 (Bethesda)">
        <title>First Draft Assembly and Annotation of the Genome of a California Endemic Oak Quercus lobata Nee (Fagaceae).</title>
        <authorList>
            <person name="Sork V.L."/>
            <person name="Fitz-Gibbon S.T."/>
            <person name="Puiu D."/>
            <person name="Crepeau M."/>
            <person name="Gugger P.F."/>
            <person name="Sherman R."/>
            <person name="Stevens K."/>
            <person name="Langley C.H."/>
            <person name="Pellegrini M."/>
            <person name="Salzberg S.L."/>
        </authorList>
    </citation>
    <scope>NUCLEOTIDE SEQUENCE [LARGE SCALE GENOMIC DNA]</scope>
    <source>
        <strain evidence="2 3">cv. SW786</strain>
    </source>
</reference>
<dbReference type="EnsemblPlants" id="QL07p002117:mrna">
    <property type="protein sequence ID" value="QL07p002117:mrna"/>
    <property type="gene ID" value="QL07p002117"/>
</dbReference>
<feature type="compositionally biased region" description="Polar residues" evidence="1">
    <location>
        <begin position="319"/>
        <end position="329"/>
    </location>
</feature>
<dbReference type="Gramene" id="QL07p002117:mrna">
    <property type="protein sequence ID" value="QL07p002117:mrna"/>
    <property type="gene ID" value="QL07p002117"/>
</dbReference>
<feature type="region of interest" description="Disordered" evidence="1">
    <location>
        <begin position="170"/>
        <end position="194"/>
    </location>
</feature>
<keyword evidence="3" id="KW-1185">Reference proteome</keyword>
<accession>A0A7N2M0K4</accession>
<feature type="compositionally biased region" description="Polar residues" evidence="1">
    <location>
        <begin position="259"/>
        <end position="286"/>
    </location>
</feature>
<dbReference type="Gene3D" id="2.40.70.10">
    <property type="entry name" value="Acid Proteases"/>
    <property type="match status" value="1"/>
</dbReference>
<name>A0A7N2M0K4_QUELO</name>
<dbReference type="PANTHER" id="PTHR33067:SF32">
    <property type="entry name" value="ASPARTIC PEPTIDASE DDI1-TYPE DOMAIN-CONTAINING PROTEIN"/>
    <property type="match status" value="1"/>
</dbReference>